<dbReference type="Proteomes" id="UP000191680">
    <property type="component" value="Unassembled WGS sequence"/>
</dbReference>
<dbReference type="PANTHER" id="PTHR43739">
    <property type="entry name" value="XYLOGLUCANASE (EUROFUNG)"/>
    <property type="match status" value="1"/>
</dbReference>
<organism evidence="5 6">
    <name type="scientific">Croceivirga radicis</name>
    <dbReference type="NCBI Taxonomy" id="1929488"/>
    <lineage>
        <taxon>Bacteria</taxon>
        <taxon>Pseudomonadati</taxon>
        <taxon>Bacteroidota</taxon>
        <taxon>Flavobacteriia</taxon>
        <taxon>Flavobacteriales</taxon>
        <taxon>Flavobacteriaceae</taxon>
        <taxon>Croceivirga</taxon>
    </lineage>
</organism>
<dbReference type="Pfam" id="PF02412">
    <property type="entry name" value="TSP_3"/>
    <property type="match status" value="3"/>
</dbReference>
<dbReference type="GO" id="GO:0010411">
    <property type="term" value="P:xyloglucan metabolic process"/>
    <property type="evidence" value="ECO:0007669"/>
    <property type="project" value="TreeGrafter"/>
</dbReference>
<evidence type="ECO:0000256" key="3">
    <source>
        <dbReference type="SAM" id="SignalP"/>
    </source>
</evidence>
<name>A0A1V6LNU7_9FLAO</name>
<dbReference type="NCBIfam" id="TIGR04183">
    <property type="entry name" value="Por_Secre_tail"/>
    <property type="match status" value="1"/>
</dbReference>
<feature type="domain" description="Secretion system C-terminal sorting" evidence="4">
    <location>
        <begin position="1354"/>
        <end position="1425"/>
    </location>
</feature>
<feature type="region of interest" description="Disordered" evidence="2">
    <location>
        <begin position="1140"/>
        <end position="1169"/>
    </location>
</feature>
<evidence type="ECO:0000313" key="6">
    <source>
        <dbReference type="Proteomes" id="UP000191680"/>
    </source>
</evidence>
<dbReference type="Gene3D" id="2.130.10.10">
    <property type="entry name" value="YVTN repeat-like/Quinoprotein amine dehydrogenase"/>
    <property type="match status" value="4"/>
</dbReference>
<dbReference type="RefSeq" id="WP_080319645.1">
    <property type="nucleotide sequence ID" value="NZ_MTBC01000010.1"/>
</dbReference>
<dbReference type="OrthoDB" id="9757947at2"/>
<evidence type="ECO:0000313" key="5">
    <source>
        <dbReference type="EMBL" id="OQD41823.1"/>
    </source>
</evidence>
<gene>
    <name evidence="5" type="ORF">BUL40_13270</name>
</gene>
<dbReference type="InterPro" id="IPR026444">
    <property type="entry name" value="Secre_tail"/>
</dbReference>
<dbReference type="Pfam" id="PF18962">
    <property type="entry name" value="Por_Secre_tail"/>
    <property type="match status" value="1"/>
</dbReference>
<accession>A0A1V6LNU7</accession>
<dbReference type="InterPro" id="IPR015943">
    <property type="entry name" value="WD40/YVTN_repeat-like_dom_sf"/>
</dbReference>
<feature type="compositionally biased region" description="Acidic residues" evidence="2">
    <location>
        <begin position="1147"/>
        <end position="1165"/>
    </location>
</feature>
<dbReference type="CDD" id="cd15482">
    <property type="entry name" value="Sialidase_non-viral"/>
    <property type="match status" value="1"/>
</dbReference>
<protein>
    <recommendedName>
        <fullName evidence="4">Secretion system C-terminal sorting domain-containing protein</fullName>
    </recommendedName>
</protein>
<sequence>MRRKLLLLFVLLTGLANAQFNESAPWMKNLKSSTDISKSKSSTLSNDTKALSELTKAFNTYWQGKNYKKKGSGYKPYKRWENYWKHQLNSNGEVPNAKAILNSFKNKKRFGSITQNLTSTWTSIGPNRPGTYSGSLPGTGRINSIAVDPNNSAIWYAGAPAGGIWKSTDSGENWTNLFDEFLQIGVSGIAIDPNNSDIIFIATGDDDAADSYSIGVYKSEDGGLNWAATSLSAENDSNWSTGRLMSEIQIDPTNSKNVWVATSFGLYKSEDAGLTWNRKQAGNITDFRLKPGNSNIVYAITDNAYYRSEDGDNFTEITGILPQSSGRRVLDVSANNPDILYILTAENGPDFEYQGLYKSTDSGLTFTESPNTQNIMESNQAWFDLAISVNPENADEVYVGCLNIWKSENGGNTFSRLNNWAVNNQAYTHADIHTIKFYNKILFTGTDGGLFTSSDNGLNFIDRTGNMEITQLYRISIGKNDISRIAGGSQDNAGYVATNNNWNVFTAGDGMDYEVDPTNKEIVYGFTQFGDNLFITTNAGQSVGVIGRPTESNNNNASTNWITPLAIDSEGNVFGGFNQRIFKLVGNVWEEWSDSFGSNYLEDLEIDPTNPLIMYAVDQNFIYRSDDGGETFNQFTFVPGNISDLAVNQQDGSTIYITTSNRVGTPIASQPASRGIYKIPVNQDGSSGEIQDISYDIPTDQAYLSIAHQGRNEDNPIYVGTNLGVYRIDDTLTEWEDYSSDLPNVAVSDLEISLEDEVIIASTYGRGTFKSPIPVTKPNTDIRLAAITPDNNNIFCGAIIPTAVIENKGLSTVENITIEYSVNGGSSASINWSGNLASEETLSIILDELSGLNIGQNNLNISVNTINDAFADNNGADSQFILTANALENTNFDFETTETSLYTVDDNSSTSVWEIGAPNGTLLNSTTSGSQVIGTNLNGNHPDATLSYIYSGCYDFTSLISPTLKFSMAYDLEVNFDILYVQYTIDNGNTWSNLGSINSKPNWYNSDRTNASSGNSDDCQNCPGAQWTGTNTTMTEYAYDFNLNANNGEVDLTLANNIIFRIVFHSDPSVNQEGVIIDDFQVSGLIDDEDDDNDGVLDNQDNCPLIANANQLDTDGDGIGDVCDEDDDNDGILDLEDNCPKVANPGQDDDDNDGIGNSCDDDLDNDGVPNEFDLCPDTPTDSTVNVDGCEIFTLPQNNFTVLTKDETCANNNNGSITISAATNLDYTATLLGNGTTLTFAFNEVLEISDITAGSYDLCVEIANESYEQCFSIVIEEPETLGVNSKVNSIASTLDLELTGGKVYTILLNGKTYETSKSSITLPLNEVVNNLLVRTDLDCQGRFEQTIFTNTEIMVYPNPVTKDKLNILLNEGWSGITEIKLFSISGKQVYHKQHNSKKPELDLSAIAPGLYILNVDNQNNTRTFKIMKK</sequence>
<dbReference type="InterPro" id="IPR017897">
    <property type="entry name" value="Thrombospondin_3_rpt"/>
</dbReference>
<dbReference type="SUPFAM" id="SSF110296">
    <property type="entry name" value="Oligoxyloglucan reducing end-specific cellobiohydrolase"/>
    <property type="match status" value="2"/>
</dbReference>
<evidence type="ECO:0000256" key="2">
    <source>
        <dbReference type="SAM" id="MobiDB-lite"/>
    </source>
</evidence>
<evidence type="ECO:0000256" key="1">
    <source>
        <dbReference type="ARBA" id="ARBA00022729"/>
    </source>
</evidence>
<dbReference type="SUPFAM" id="SSF103647">
    <property type="entry name" value="TSP type-3 repeat"/>
    <property type="match status" value="1"/>
</dbReference>
<dbReference type="GO" id="GO:0005509">
    <property type="term" value="F:calcium ion binding"/>
    <property type="evidence" value="ECO:0007669"/>
    <property type="project" value="InterPro"/>
</dbReference>
<reference evidence="5 6" key="1">
    <citation type="submission" date="2016-12" db="EMBL/GenBank/DDBJ databases">
        <authorList>
            <person name="Song W.-J."/>
            <person name="Kurnit D.M."/>
        </authorList>
    </citation>
    <scope>NUCLEOTIDE SEQUENCE [LARGE SCALE GENOMIC DNA]</scope>
    <source>
        <strain evidence="5 6">HSG9</strain>
    </source>
</reference>
<evidence type="ECO:0000259" key="4">
    <source>
        <dbReference type="Pfam" id="PF18962"/>
    </source>
</evidence>
<dbReference type="PANTHER" id="PTHR43739:SF5">
    <property type="entry name" value="EXO-ALPHA-SIALIDASE"/>
    <property type="match status" value="1"/>
</dbReference>
<dbReference type="InterPro" id="IPR052025">
    <property type="entry name" value="Xyloglucanase_GH74"/>
</dbReference>
<keyword evidence="1 3" id="KW-0732">Signal</keyword>
<proteinExistence type="predicted"/>
<dbReference type="Gene3D" id="4.10.1080.10">
    <property type="entry name" value="TSP type-3 repeat"/>
    <property type="match status" value="1"/>
</dbReference>
<comment type="caution">
    <text evidence="5">The sequence shown here is derived from an EMBL/GenBank/DDBJ whole genome shotgun (WGS) entry which is preliminary data.</text>
</comment>
<dbReference type="InterPro" id="IPR003367">
    <property type="entry name" value="Thrombospondin_3-like_rpt"/>
</dbReference>
<dbReference type="GO" id="GO:0007155">
    <property type="term" value="P:cell adhesion"/>
    <property type="evidence" value="ECO:0007669"/>
    <property type="project" value="InterPro"/>
</dbReference>
<feature type="signal peptide" evidence="3">
    <location>
        <begin position="1"/>
        <end position="18"/>
    </location>
</feature>
<keyword evidence="6" id="KW-1185">Reference proteome</keyword>
<dbReference type="PROSITE" id="PS51234">
    <property type="entry name" value="TSP3"/>
    <property type="match status" value="1"/>
</dbReference>
<dbReference type="InterPro" id="IPR028974">
    <property type="entry name" value="TSP_type-3_rpt"/>
</dbReference>
<dbReference type="EMBL" id="MTBC01000010">
    <property type="protein sequence ID" value="OQD41823.1"/>
    <property type="molecule type" value="Genomic_DNA"/>
</dbReference>
<feature type="chain" id="PRO_5012189957" description="Secretion system C-terminal sorting domain-containing protein" evidence="3">
    <location>
        <begin position="19"/>
        <end position="1428"/>
    </location>
</feature>